<evidence type="ECO:0000313" key="2">
    <source>
        <dbReference type="EMBL" id="BBX44836.1"/>
    </source>
</evidence>
<proteinExistence type="predicted"/>
<evidence type="ECO:0000313" key="3">
    <source>
        <dbReference type="Proteomes" id="UP000465866"/>
    </source>
</evidence>
<dbReference type="EMBL" id="AP022569">
    <property type="protein sequence ID" value="BBX44836.1"/>
    <property type="molecule type" value="Genomic_DNA"/>
</dbReference>
<sequence>MLDAADRAALGDLVHCYAALVDDRHFSSAAELFTDDAELTLPDPPSTLEPVVHHRGRAAIGDALATVAATIRTQHAIVGEVYDANPRSGTARGRIACIAHHWIAHDDEIRDVVWHLRYDDEYRRAKSGSWRIQRRALTIDAIETRPARQVRP</sequence>
<dbReference type="SUPFAM" id="SSF54427">
    <property type="entry name" value="NTF2-like"/>
    <property type="match status" value="1"/>
</dbReference>
<dbReference type="AlphaFoldDB" id="A0A7I7KSZ4"/>
<dbReference type="InterPro" id="IPR032710">
    <property type="entry name" value="NTF2-like_dom_sf"/>
</dbReference>
<evidence type="ECO:0000259" key="1">
    <source>
        <dbReference type="Pfam" id="PF13577"/>
    </source>
</evidence>
<organism evidence="2 3">
    <name type="scientific">Mycobacterium cookii</name>
    <dbReference type="NCBI Taxonomy" id="1775"/>
    <lineage>
        <taxon>Bacteria</taxon>
        <taxon>Bacillati</taxon>
        <taxon>Actinomycetota</taxon>
        <taxon>Actinomycetes</taxon>
        <taxon>Mycobacteriales</taxon>
        <taxon>Mycobacteriaceae</taxon>
        <taxon>Mycobacterium</taxon>
    </lineage>
</organism>
<dbReference type="KEGG" id="mcoo:MCOO_08510"/>
<feature type="domain" description="SnoaL-like" evidence="1">
    <location>
        <begin position="4"/>
        <end position="135"/>
    </location>
</feature>
<dbReference type="Gene3D" id="3.10.450.50">
    <property type="match status" value="1"/>
</dbReference>
<name>A0A7I7KSZ4_9MYCO</name>
<protein>
    <recommendedName>
        <fullName evidence="1">SnoaL-like domain-containing protein</fullName>
    </recommendedName>
</protein>
<accession>A0A7I7KSZ4</accession>
<keyword evidence="3" id="KW-1185">Reference proteome</keyword>
<dbReference type="Proteomes" id="UP000465866">
    <property type="component" value="Chromosome"/>
</dbReference>
<gene>
    <name evidence="2" type="ORF">MCOO_08510</name>
</gene>
<dbReference type="InterPro" id="IPR037401">
    <property type="entry name" value="SnoaL-like"/>
</dbReference>
<dbReference type="CDD" id="cd00531">
    <property type="entry name" value="NTF2_like"/>
    <property type="match status" value="1"/>
</dbReference>
<dbReference type="Pfam" id="PF13577">
    <property type="entry name" value="SnoaL_4"/>
    <property type="match status" value="1"/>
</dbReference>
<reference evidence="2 3" key="1">
    <citation type="journal article" date="2019" name="Emerg. Microbes Infect.">
        <title>Comprehensive subspecies identification of 175 nontuberculous mycobacteria species based on 7547 genomic profiles.</title>
        <authorList>
            <person name="Matsumoto Y."/>
            <person name="Kinjo T."/>
            <person name="Motooka D."/>
            <person name="Nabeya D."/>
            <person name="Jung N."/>
            <person name="Uechi K."/>
            <person name="Horii T."/>
            <person name="Iida T."/>
            <person name="Fujita J."/>
            <person name="Nakamura S."/>
        </authorList>
    </citation>
    <scope>NUCLEOTIDE SEQUENCE [LARGE SCALE GENOMIC DNA]</scope>
    <source>
        <strain evidence="2 3">JCM 12404</strain>
    </source>
</reference>